<feature type="transmembrane region" description="Helical" evidence="1">
    <location>
        <begin position="76"/>
        <end position="106"/>
    </location>
</feature>
<keyword evidence="1" id="KW-1133">Transmembrane helix</keyword>
<keyword evidence="1" id="KW-0812">Transmembrane</keyword>
<protein>
    <submittedName>
        <fullName evidence="2">Uncharacterized protein</fullName>
    </submittedName>
</protein>
<dbReference type="AlphaFoldDB" id="M0G1D6"/>
<dbReference type="PATRIC" id="fig|1227461.3.peg.2913"/>
<name>M0G1D6_HALPT</name>
<sequence length="115" mass="13117">MGVLPNIKKDTAEMNEAVIKQYGQFEDRYSIAIDLLNQQLDLQISEMNYELAETSVELQEEMKTLTQSSLDLQNGVYWLTIVVTVLTAVLVLEAFGLFTVIADFVIRLIPWMPVF</sequence>
<keyword evidence="1" id="KW-0472">Membrane</keyword>
<keyword evidence="3" id="KW-1185">Reference proteome</keyword>
<comment type="caution">
    <text evidence="2">The sequence shown here is derived from an EMBL/GenBank/DDBJ whole genome shotgun (WGS) entry which is preliminary data.</text>
</comment>
<proteinExistence type="predicted"/>
<organism evidence="2 3">
    <name type="scientific">Haloferax prahovense (strain DSM 18310 / JCM 13924 / TL6)</name>
    <dbReference type="NCBI Taxonomy" id="1227461"/>
    <lineage>
        <taxon>Archaea</taxon>
        <taxon>Methanobacteriati</taxon>
        <taxon>Methanobacteriota</taxon>
        <taxon>Stenosarchaea group</taxon>
        <taxon>Halobacteria</taxon>
        <taxon>Halobacteriales</taxon>
        <taxon>Haloferacaceae</taxon>
        <taxon>Haloferax</taxon>
    </lineage>
</organism>
<gene>
    <name evidence="2" type="ORF">C457_14890</name>
</gene>
<accession>M0G1D6</accession>
<evidence type="ECO:0000313" key="2">
    <source>
        <dbReference type="EMBL" id="ELZ66076.1"/>
    </source>
</evidence>
<evidence type="ECO:0000256" key="1">
    <source>
        <dbReference type="SAM" id="Phobius"/>
    </source>
</evidence>
<evidence type="ECO:0000313" key="3">
    <source>
        <dbReference type="Proteomes" id="UP000011559"/>
    </source>
</evidence>
<reference evidence="2 3" key="1">
    <citation type="journal article" date="2014" name="PLoS Genet.">
        <title>Phylogenetically driven sequencing of extremely halophilic archaea reveals strategies for static and dynamic osmo-response.</title>
        <authorList>
            <person name="Becker E.A."/>
            <person name="Seitzer P.M."/>
            <person name="Tritt A."/>
            <person name="Larsen D."/>
            <person name="Krusor M."/>
            <person name="Yao A.I."/>
            <person name="Wu D."/>
            <person name="Madern D."/>
            <person name="Eisen J.A."/>
            <person name="Darling A.E."/>
            <person name="Facciotti M.T."/>
        </authorList>
    </citation>
    <scope>NUCLEOTIDE SEQUENCE [LARGE SCALE GENOMIC DNA]</scope>
    <source>
        <strain evidence="3">DSM 18310 / JCM 13924 / TL6</strain>
    </source>
</reference>
<dbReference type="Proteomes" id="UP000011559">
    <property type="component" value="Unassembled WGS sequence"/>
</dbReference>
<dbReference type="EMBL" id="AOLG01000050">
    <property type="protein sequence ID" value="ELZ66076.1"/>
    <property type="molecule type" value="Genomic_DNA"/>
</dbReference>